<dbReference type="PANTHER" id="PTHR40254:SF1">
    <property type="entry name" value="BLR0577 PROTEIN"/>
    <property type="match status" value="1"/>
</dbReference>
<keyword evidence="4" id="KW-1185">Reference proteome</keyword>
<accession>A0A7K1LFJ5</accession>
<evidence type="ECO:0000259" key="2">
    <source>
        <dbReference type="Pfam" id="PF13454"/>
    </source>
</evidence>
<dbReference type="InterPro" id="IPR038732">
    <property type="entry name" value="HpyO/CreE_NAD-binding"/>
</dbReference>
<evidence type="ECO:0000256" key="1">
    <source>
        <dbReference type="SAM" id="MobiDB-lite"/>
    </source>
</evidence>
<feature type="domain" description="FAD-dependent urate hydroxylase HpyO/Asp monooxygenase CreE-like FAD/NAD(P)-binding" evidence="2">
    <location>
        <begin position="49"/>
        <end position="227"/>
    </location>
</feature>
<evidence type="ECO:0000313" key="4">
    <source>
        <dbReference type="Proteomes" id="UP000462152"/>
    </source>
</evidence>
<reference evidence="3 4" key="1">
    <citation type="submission" date="2019-12" db="EMBL/GenBank/DDBJ databases">
        <authorList>
            <person name="Li J."/>
            <person name="Shi Y."/>
            <person name="Xu G."/>
            <person name="Xiao D."/>
            <person name="Ran X."/>
        </authorList>
    </citation>
    <scope>NUCLEOTIDE SEQUENCE [LARGE SCALE GENOMIC DNA]</scope>
    <source>
        <strain evidence="3 4">JCM 15915</strain>
    </source>
</reference>
<dbReference type="SUPFAM" id="SSF51905">
    <property type="entry name" value="FAD/NAD(P)-binding domain"/>
    <property type="match status" value="1"/>
</dbReference>
<comment type="caution">
    <text evidence="3">The sequence shown here is derived from an EMBL/GenBank/DDBJ whole genome shotgun (WGS) entry which is preliminary data.</text>
</comment>
<proteinExistence type="predicted"/>
<dbReference type="Proteomes" id="UP000462152">
    <property type="component" value="Unassembled WGS sequence"/>
</dbReference>
<sequence length="685" mass="74672">MSWWESSLLLRPRTSPASRGSCSMLPRPTPQSRRCPVASGRTDVGSTIVFVGGGPKTTGILLSLAASLRQDSSRGGPLDIHVIDPYRVGGGRIWRHEQSPTLWMNSVARDVTIFPDSDASLSAAPVTGPDLATWVAGEGREELERRGLGPDADRLTPTSFAPRQVQAAYLAWAFDRAIAHMPENVRVHVHRSTASRIVPSQGRRRVVLDGSAGEDEIIADVVVLAQGFIEIMDDPDTTAMKSAAERHGLTYIAPGYTADVDLSSLLPGQDVLVRGFGLAFVDAMMMLTEDRGGVFRGKGKETRYVPSGREPVLWVGSRRGVPYRSKLGYLPEGMRVGPTRYMTRDNAASLAEERDAGAEAALSVQDDIMPLVDMELFVAHYSELAYRHPERVDFDIEDVRDKGDEWCAVFLEGRTEDAAAARAAADEWARDRTPDPRDHYDLGTIDRPLRGMEFGSLTDVENTVAQHVRQDIDRAADPAWSQDSARFHALVGAYYVVRELVSQGVFSAEDRIQNFDAGFHGLFSYIASGPPPQRLENLLALHRAGLVRFLGPDTEVGLRHGRFETTAGSCPETVSAPSLFDARLARISAERAKDELLRDLIDRGELRLENSGGAAAKFLIDATNRALDASGAPQDNLLMVGPSVAGSVEEAFTRPGTDAHVFRDNERLAQRLLAAVQLESPAGVS</sequence>
<dbReference type="InterPro" id="IPR036188">
    <property type="entry name" value="FAD/NAD-bd_sf"/>
</dbReference>
<dbReference type="InterPro" id="IPR052189">
    <property type="entry name" value="L-asp_N-monooxygenase_NS-form"/>
</dbReference>
<organism evidence="3 4">
    <name type="scientific">Rothia koreensis</name>
    <dbReference type="NCBI Taxonomy" id="592378"/>
    <lineage>
        <taxon>Bacteria</taxon>
        <taxon>Bacillati</taxon>
        <taxon>Actinomycetota</taxon>
        <taxon>Actinomycetes</taxon>
        <taxon>Micrococcales</taxon>
        <taxon>Micrococcaceae</taxon>
        <taxon>Rothia</taxon>
    </lineage>
</organism>
<name>A0A7K1LFJ5_9MICC</name>
<dbReference type="EMBL" id="WOGT01000001">
    <property type="protein sequence ID" value="MUN53955.1"/>
    <property type="molecule type" value="Genomic_DNA"/>
</dbReference>
<protein>
    <recommendedName>
        <fullName evidence="2">FAD-dependent urate hydroxylase HpyO/Asp monooxygenase CreE-like FAD/NAD(P)-binding domain-containing protein</fullName>
    </recommendedName>
</protein>
<evidence type="ECO:0000313" key="3">
    <source>
        <dbReference type="EMBL" id="MUN53955.1"/>
    </source>
</evidence>
<dbReference type="Pfam" id="PF13454">
    <property type="entry name" value="NAD_binding_9"/>
    <property type="match status" value="1"/>
</dbReference>
<feature type="region of interest" description="Disordered" evidence="1">
    <location>
        <begin position="13"/>
        <end position="39"/>
    </location>
</feature>
<dbReference type="AlphaFoldDB" id="A0A7K1LFJ5"/>
<dbReference type="PANTHER" id="PTHR40254">
    <property type="entry name" value="BLR0577 PROTEIN"/>
    <property type="match status" value="1"/>
</dbReference>
<gene>
    <name evidence="3" type="ORF">GMA10_01710</name>
</gene>